<dbReference type="AlphaFoldDB" id="A0A2T2WXM8"/>
<name>A0A2T2WXM8_9FIRM</name>
<dbReference type="PANTHER" id="PTHR40267">
    <property type="entry name" value="BLR3294 PROTEIN"/>
    <property type="match status" value="1"/>
</dbReference>
<dbReference type="PANTHER" id="PTHR40267:SF1">
    <property type="entry name" value="BLR3294 PROTEIN"/>
    <property type="match status" value="1"/>
</dbReference>
<accession>A0A2T2WXM8</accession>
<dbReference type="EMBL" id="PXYT01000030">
    <property type="protein sequence ID" value="PSR27007.1"/>
    <property type="molecule type" value="Genomic_DNA"/>
</dbReference>
<dbReference type="Proteomes" id="UP000242699">
    <property type="component" value="Unassembled WGS sequence"/>
</dbReference>
<dbReference type="InterPro" id="IPR053714">
    <property type="entry name" value="Iso_Racemase_Enz_sf"/>
</dbReference>
<evidence type="ECO:0000313" key="2">
    <source>
        <dbReference type="Proteomes" id="UP000242699"/>
    </source>
</evidence>
<organism evidence="1 2">
    <name type="scientific">Sulfobacillus benefaciens</name>
    <dbReference type="NCBI Taxonomy" id="453960"/>
    <lineage>
        <taxon>Bacteria</taxon>
        <taxon>Bacillati</taxon>
        <taxon>Bacillota</taxon>
        <taxon>Clostridia</taxon>
        <taxon>Eubacteriales</taxon>
        <taxon>Clostridiales Family XVII. Incertae Sedis</taxon>
        <taxon>Sulfobacillus</taxon>
    </lineage>
</organism>
<sequence length="240" mass="26490">MNLYTAKIGMITPSSNTTLEPVTMQMAVRLPVSIHFARLPVTRISLDPQDLSQFTEDRMLVAARLLADAHVDLIVWNGTSAGWLGESHDRELCQRITAATGVRATTTTLLQWQAFDALGAQRIGLAVPYQEDVAGKIRQTYQQAGYYVVHWRALGICDNVAFSQVPEETIRNMVREVSRNVDAISIYCTNFPGAPLVESLEQELGVPIVDSVTMTLWGALQQLGVSSQITGWGRLMQGSR</sequence>
<gene>
    <name evidence="1" type="ORF">C7B43_12625</name>
</gene>
<dbReference type="PIRSF" id="PIRSF015736">
    <property type="entry name" value="MI"/>
    <property type="match status" value="1"/>
</dbReference>
<proteinExistence type="predicted"/>
<protein>
    <submittedName>
        <fullName evidence="1">Asp/Glu/hydantoin racemase</fullName>
    </submittedName>
</protein>
<dbReference type="InterPro" id="IPR026286">
    <property type="entry name" value="MaiA/AMDase"/>
</dbReference>
<dbReference type="Gene3D" id="3.40.50.12500">
    <property type="match status" value="1"/>
</dbReference>
<evidence type="ECO:0000313" key="1">
    <source>
        <dbReference type="EMBL" id="PSR27007.1"/>
    </source>
</evidence>
<reference evidence="1 2" key="1">
    <citation type="journal article" date="2014" name="BMC Genomics">
        <title>Comparison of environmental and isolate Sulfobacillus genomes reveals diverse carbon, sulfur, nitrogen, and hydrogen metabolisms.</title>
        <authorList>
            <person name="Justice N.B."/>
            <person name="Norman A."/>
            <person name="Brown C.T."/>
            <person name="Singh A."/>
            <person name="Thomas B.C."/>
            <person name="Banfield J.F."/>
        </authorList>
    </citation>
    <scope>NUCLEOTIDE SEQUENCE [LARGE SCALE GENOMIC DNA]</scope>
    <source>
        <strain evidence="1">AMDSBA1</strain>
    </source>
</reference>
<comment type="caution">
    <text evidence="1">The sequence shown here is derived from an EMBL/GenBank/DDBJ whole genome shotgun (WGS) entry which is preliminary data.</text>
</comment>
<dbReference type="Pfam" id="PF17645">
    <property type="entry name" value="Amdase"/>
    <property type="match status" value="1"/>
</dbReference>